<organism evidence="2 3">
    <name type="scientific">Anthostomella pinea</name>
    <dbReference type="NCBI Taxonomy" id="933095"/>
    <lineage>
        <taxon>Eukaryota</taxon>
        <taxon>Fungi</taxon>
        <taxon>Dikarya</taxon>
        <taxon>Ascomycota</taxon>
        <taxon>Pezizomycotina</taxon>
        <taxon>Sordariomycetes</taxon>
        <taxon>Xylariomycetidae</taxon>
        <taxon>Xylariales</taxon>
        <taxon>Xylariaceae</taxon>
        <taxon>Anthostomella</taxon>
    </lineage>
</organism>
<dbReference type="EMBL" id="CAUWAG010000020">
    <property type="protein sequence ID" value="CAJ2513513.1"/>
    <property type="molecule type" value="Genomic_DNA"/>
</dbReference>
<sequence>METLLSTSSDLPTPIQHASLLSLPNEIILSIVGHLSEPDLASLSATNKRLHDLADFKLIPIAVKDYPYVLCWASEFGYADLVRRLLLAGADPNRPYVTRSPDRERAECNGPAHMIDGTNARMVLDHVYSHDMYAALLKRVRGDNPFAKSGTATMSVRRGRRGPTWERPITQIRLVF</sequence>
<dbReference type="SUPFAM" id="SSF81383">
    <property type="entry name" value="F-box domain"/>
    <property type="match status" value="1"/>
</dbReference>
<gene>
    <name evidence="2" type="ORF">KHLLAP_LOCUS13981</name>
</gene>
<dbReference type="Gene3D" id="1.20.1280.50">
    <property type="match status" value="1"/>
</dbReference>
<dbReference type="AlphaFoldDB" id="A0AAI8VZX3"/>
<evidence type="ECO:0000259" key="1">
    <source>
        <dbReference type="PROSITE" id="PS50181"/>
    </source>
</evidence>
<name>A0AAI8VZX3_9PEZI</name>
<dbReference type="CDD" id="cd09917">
    <property type="entry name" value="F-box_SF"/>
    <property type="match status" value="1"/>
</dbReference>
<protein>
    <submittedName>
        <fullName evidence="2">Uu.00g016320.m01.CDS01</fullName>
    </submittedName>
</protein>
<dbReference type="PROSITE" id="PS50181">
    <property type="entry name" value="FBOX"/>
    <property type="match status" value="1"/>
</dbReference>
<dbReference type="InterPro" id="IPR036047">
    <property type="entry name" value="F-box-like_dom_sf"/>
</dbReference>
<keyword evidence="3" id="KW-1185">Reference proteome</keyword>
<comment type="caution">
    <text evidence="2">The sequence shown here is derived from an EMBL/GenBank/DDBJ whole genome shotgun (WGS) entry which is preliminary data.</text>
</comment>
<dbReference type="Pfam" id="PF12937">
    <property type="entry name" value="F-box-like"/>
    <property type="match status" value="1"/>
</dbReference>
<reference evidence="2" key="1">
    <citation type="submission" date="2023-10" db="EMBL/GenBank/DDBJ databases">
        <authorList>
            <person name="Hackl T."/>
        </authorList>
    </citation>
    <scope>NUCLEOTIDE SEQUENCE</scope>
</reference>
<accession>A0AAI8VZX3</accession>
<dbReference type="InterPro" id="IPR001810">
    <property type="entry name" value="F-box_dom"/>
</dbReference>
<evidence type="ECO:0000313" key="3">
    <source>
        <dbReference type="Proteomes" id="UP001295740"/>
    </source>
</evidence>
<proteinExistence type="predicted"/>
<feature type="domain" description="F-box" evidence="1">
    <location>
        <begin position="17"/>
        <end position="55"/>
    </location>
</feature>
<dbReference type="Proteomes" id="UP001295740">
    <property type="component" value="Unassembled WGS sequence"/>
</dbReference>
<evidence type="ECO:0000313" key="2">
    <source>
        <dbReference type="EMBL" id="CAJ2513513.1"/>
    </source>
</evidence>